<dbReference type="EMBL" id="UINC01004347">
    <property type="protein sequence ID" value="SVA13649.1"/>
    <property type="molecule type" value="Genomic_DNA"/>
</dbReference>
<protein>
    <recommendedName>
        <fullName evidence="4">Zinc finger DksA/TraR C4-type domain-containing protein</fullName>
    </recommendedName>
</protein>
<gene>
    <name evidence="5" type="ORF">METZ01_LOCUS66503</name>
</gene>
<dbReference type="Pfam" id="PF01258">
    <property type="entry name" value="zf-dskA_traR"/>
    <property type="match status" value="1"/>
</dbReference>
<dbReference type="PROSITE" id="PS51128">
    <property type="entry name" value="ZF_DKSA_2"/>
    <property type="match status" value="1"/>
</dbReference>
<evidence type="ECO:0000256" key="3">
    <source>
        <dbReference type="ARBA" id="ARBA00022833"/>
    </source>
</evidence>
<organism evidence="5">
    <name type="scientific">marine metagenome</name>
    <dbReference type="NCBI Taxonomy" id="408172"/>
    <lineage>
        <taxon>unclassified sequences</taxon>
        <taxon>metagenomes</taxon>
        <taxon>ecological metagenomes</taxon>
    </lineage>
</organism>
<reference evidence="5" key="1">
    <citation type="submission" date="2018-05" db="EMBL/GenBank/DDBJ databases">
        <authorList>
            <person name="Lanie J.A."/>
            <person name="Ng W.-L."/>
            <person name="Kazmierczak K.M."/>
            <person name="Andrzejewski T.M."/>
            <person name="Davidsen T.M."/>
            <person name="Wayne K.J."/>
            <person name="Tettelin H."/>
            <person name="Glass J.I."/>
            <person name="Rusch D."/>
            <person name="Podicherti R."/>
            <person name="Tsui H.-C.T."/>
            <person name="Winkler M.E."/>
        </authorList>
    </citation>
    <scope>NUCLEOTIDE SEQUENCE</scope>
</reference>
<evidence type="ECO:0000259" key="4">
    <source>
        <dbReference type="Pfam" id="PF01258"/>
    </source>
</evidence>
<name>A0A381TD21_9ZZZZ</name>
<evidence type="ECO:0000313" key="5">
    <source>
        <dbReference type="EMBL" id="SVA13649.1"/>
    </source>
</evidence>
<dbReference type="InterPro" id="IPR000962">
    <property type="entry name" value="Znf_DskA_TraR"/>
</dbReference>
<evidence type="ECO:0000256" key="1">
    <source>
        <dbReference type="ARBA" id="ARBA00022723"/>
    </source>
</evidence>
<keyword evidence="1" id="KW-0479">Metal-binding</keyword>
<sequence>MNAQERAELKQKIIEEIRTQKHLIESFTETSKPVAPDNAIGRLTRMEAISSQGISEASLNSSKAKLVKLEKALEKINLPEFGVCVRCSRSIAQGRIVLMPESTLCVSCAEKR</sequence>
<dbReference type="AlphaFoldDB" id="A0A381TD21"/>
<feature type="domain" description="Zinc finger DksA/TraR C4-type" evidence="4">
    <location>
        <begin position="80"/>
        <end position="112"/>
    </location>
</feature>
<keyword evidence="2" id="KW-0863">Zinc-finger</keyword>
<accession>A0A381TD21</accession>
<dbReference type="Gene3D" id="1.20.120.910">
    <property type="entry name" value="DksA, coiled-coil domain"/>
    <property type="match status" value="1"/>
</dbReference>
<evidence type="ECO:0000256" key="2">
    <source>
        <dbReference type="ARBA" id="ARBA00022771"/>
    </source>
</evidence>
<keyword evidence="3" id="KW-0862">Zinc</keyword>
<dbReference type="SUPFAM" id="SSF57716">
    <property type="entry name" value="Glucocorticoid receptor-like (DNA-binding domain)"/>
    <property type="match status" value="1"/>
</dbReference>
<proteinExistence type="predicted"/>
<dbReference type="GO" id="GO:0008270">
    <property type="term" value="F:zinc ion binding"/>
    <property type="evidence" value="ECO:0007669"/>
    <property type="project" value="UniProtKB-KW"/>
</dbReference>